<feature type="chain" id="PRO_5016840559" evidence="6">
    <location>
        <begin position="29"/>
        <end position="351"/>
    </location>
</feature>
<comment type="similarity">
    <text evidence="2">Belongs to the bacterial solute-binding protein 8 family.</text>
</comment>
<evidence type="ECO:0000256" key="6">
    <source>
        <dbReference type="SAM" id="SignalP"/>
    </source>
</evidence>
<gene>
    <name evidence="8" type="ORF">DVK44_10025</name>
</gene>
<dbReference type="GO" id="GO:0030288">
    <property type="term" value="C:outer membrane-bounded periplasmic space"/>
    <property type="evidence" value="ECO:0007669"/>
    <property type="project" value="TreeGrafter"/>
</dbReference>
<dbReference type="PROSITE" id="PS51318">
    <property type="entry name" value="TAT"/>
    <property type="match status" value="1"/>
</dbReference>
<dbReference type="PANTHER" id="PTHR30532:SF24">
    <property type="entry name" value="FERRIC ENTEROBACTIN-BINDING PERIPLASMIC PROTEIN FEPB"/>
    <property type="match status" value="1"/>
</dbReference>
<proteinExistence type="inferred from homology"/>
<organism evidence="8 9">
    <name type="scientific">Streptomyces paludis</name>
    <dbReference type="NCBI Taxonomy" id="2282738"/>
    <lineage>
        <taxon>Bacteria</taxon>
        <taxon>Bacillati</taxon>
        <taxon>Actinomycetota</taxon>
        <taxon>Actinomycetes</taxon>
        <taxon>Kitasatosporales</taxon>
        <taxon>Streptomycetaceae</taxon>
        <taxon>Streptomyces</taxon>
    </lineage>
</organism>
<protein>
    <submittedName>
        <fullName evidence="8">ABC transporter substrate-binding protein</fullName>
    </submittedName>
</protein>
<evidence type="ECO:0000256" key="2">
    <source>
        <dbReference type="ARBA" id="ARBA00008814"/>
    </source>
</evidence>
<reference evidence="9" key="1">
    <citation type="submission" date="2018-07" db="EMBL/GenBank/DDBJ databases">
        <authorList>
            <person name="Zhao J."/>
        </authorList>
    </citation>
    <scope>NUCLEOTIDE SEQUENCE [LARGE SCALE GENOMIC DNA]</scope>
    <source>
        <strain evidence="9">GSSD-12</strain>
    </source>
</reference>
<evidence type="ECO:0000259" key="7">
    <source>
        <dbReference type="PROSITE" id="PS50983"/>
    </source>
</evidence>
<feature type="region of interest" description="Disordered" evidence="5">
    <location>
        <begin position="31"/>
        <end position="68"/>
    </location>
</feature>
<keyword evidence="4 6" id="KW-0732">Signal</keyword>
<dbReference type="InterPro" id="IPR006311">
    <property type="entry name" value="TAT_signal"/>
</dbReference>
<dbReference type="InterPro" id="IPR051313">
    <property type="entry name" value="Bact_iron-sidero_bind"/>
</dbReference>
<keyword evidence="3" id="KW-0813">Transport</keyword>
<dbReference type="RefSeq" id="WP_114659354.1">
    <property type="nucleotide sequence ID" value="NZ_CP031194.1"/>
</dbReference>
<dbReference type="Pfam" id="PF01497">
    <property type="entry name" value="Peripla_BP_2"/>
    <property type="match status" value="1"/>
</dbReference>
<dbReference type="PANTHER" id="PTHR30532">
    <property type="entry name" value="IRON III DICITRATE-BINDING PERIPLASMIC PROTEIN"/>
    <property type="match status" value="1"/>
</dbReference>
<feature type="domain" description="Fe/B12 periplasmic-binding" evidence="7">
    <location>
        <begin position="76"/>
        <end position="348"/>
    </location>
</feature>
<dbReference type="OrthoDB" id="7941913at2"/>
<accession>A0A345HMR5</accession>
<dbReference type="EMBL" id="CP031194">
    <property type="protein sequence ID" value="AXG77989.1"/>
    <property type="molecule type" value="Genomic_DNA"/>
</dbReference>
<keyword evidence="9" id="KW-1185">Reference proteome</keyword>
<sequence>MRETRVSHLTRRGLLAAGGAAGLGAVLAACGSDSGGDSDSGSKSGSDSAKAADDASGPWSFKDDRGVTAKASRTPRTIVAFTGTAAALHDYGVTVKGVFGPTKTADGKPDVQAGDLDISKVKILGNVWGEFNVEEYAALAPDLLVTAMWAKDALWYVPDASRAKILKLAPSVALWAAETTMPEAIQRHAELAESLGGDLGTAKVKAAKARFEKAAERLRQAAKANPGIKVLIGSASQDLFYVSPGEVSPDTRYFQSLGVKFVEPKVDAQGFFESLSWENADKYGADVIMMDNRTSAIQPSALKSKPTWKTLPAVKAGQVIPRTTEPIYSYDKCAPVLEDLAQAIETAKKVD</sequence>
<dbReference type="SUPFAM" id="SSF53807">
    <property type="entry name" value="Helical backbone' metal receptor"/>
    <property type="match status" value="1"/>
</dbReference>
<dbReference type="AlphaFoldDB" id="A0A345HMR5"/>
<dbReference type="PROSITE" id="PS50983">
    <property type="entry name" value="FE_B12_PBP"/>
    <property type="match status" value="1"/>
</dbReference>
<name>A0A345HMR5_9ACTN</name>
<evidence type="ECO:0000256" key="4">
    <source>
        <dbReference type="ARBA" id="ARBA00022729"/>
    </source>
</evidence>
<dbReference type="Gene3D" id="3.40.50.1980">
    <property type="entry name" value="Nitrogenase molybdenum iron protein domain"/>
    <property type="match status" value="2"/>
</dbReference>
<dbReference type="GO" id="GO:1901678">
    <property type="term" value="P:iron coordination entity transport"/>
    <property type="evidence" value="ECO:0007669"/>
    <property type="project" value="UniProtKB-ARBA"/>
</dbReference>
<evidence type="ECO:0000256" key="1">
    <source>
        <dbReference type="ARBA" id="ARBA00004196"/>
    </source>
</evidence>
<evidence type="ECO:0000256" key="5">
    <source>
        <dbReference type="SAM" id="MobiDB-lite"/>
    </source>
</evidence>
<evidence type="ECO:0000313" key="8">
    <source>
        <dbReference type="EMBL" id="AXG77989.1"/>
    </source>
</evidence>
<dbReference type="KEGG" id="spad:DVK44_10025"/>
<feature type="compositionally biased region" description="Low complexity" evidence="5">
    <location>
        <begin position="31"/>
        <end position="57"/>
    </location>
</feature>
<feature type="signal peptide" evidence="6">
    <location>
        <begin position="1"/>
        <end position="28"/>
    </location>
</feature>
<dbReference type="PROSITE" id="PS51257">
    <property type="entry name" value="PROKAR_LIPOPROTEIN"/>
    <property type="match status" value="1"/>
</dbReference>
<dbReference type="InterPro" id="IPR002491">
    <property type="entry name" value="ABC_transptr_periplasmic_BD"/>
</dbReference>
<evidence type="ECO:0000313" key="9">
    <source>
        <dbReference type="Proteomes" id="UP000253868"/>
    </source>
</evidence>
<dbReference type="Proteomes" id="UP000253868">
    <property type="component" value="Chromosome"/>
</dbReference>
<comment type="subcellular location">
    <subcellularLocation>
        <location evidence="1">Cell envelope</location>
    </subcellularLocation>
</comment>
<evidence type="ECO:0000256" key="3">
    <source>
        <dbReference type="ARBA" id="ARBA00022448"/>
    </source>
</evidence>